<dbReference type="InterPro" id="IPR050900">
    <property type="entry name" value="Transposase_IS3/IS150/IS904"/>
</dbReference>
<dbReference type="InterPro" id="IPR036397">
    <property type="entry name" value="RNaseH_sf"/>
</dbReference>
<dbReference type="PANTHER" id="PTHR46889">
    <property type="entry name" value="TRANSPOSASE INSF FOR INSERTION SEQUENCE IS3B-RELATED"/>
    <property type="match status" value="1"/>
</dbReference>
<dbReference type="InterPro" id="IPR025948">
    <property type="entry name" value="HTH-like_dom"/>
</dbReference>
<name>A0A8J3ID14_9CHLR</name>
<organism evidence="3 4">
    <name type="scientific">Ktedonospora formicarum</name>
    <dbReference type="NCBI Taxonomy" id="2778364"/>
    <lineage>
        <taxon>Bacteria</taxon>
        <taxon>Bacillati</taxon>
        <taxon>Chloroflexota</taxon>
        <taxon>Ktedonobacteria</taxon>
        <taxon>Ktedonobacterales</taxon>
        <taxon>Ktedonobacteraceae</taxon>
        <taxon>Ktedonospora</taxon>
    </lineage>
</organism>
<sequence>MIYQFIADEQSEYPVTRLCATLGVSVSGFYAWRHRPESQHRRKNGELKQAIEHAYAASWQSYGSPRILAELQAQGYRCSRKRVARLMREQGFSARHKRVRARTTRQDPTHQKAANVLGQDFKATAPTQKWVTDVTAIWTYEGWLYLAGVLDLFSRSVVGWALAAVQDEALVQCALQMALRRRQPKPGLLHHSDRGLQYTSAGYQWALAQAGMMVSMSRTGNCYDNAPMESFWSTLKWECISGIIFPTRALAKHAIFEYIEYFYNRQRRHSSLGYLSPSQYEALMT</sequence>
<dbReference type="InterPro" id="IPR048020">
    <property type="entry name" value="Transpos_IS3"/>
</dbReference>
<protein>
    <submittedName>
        <fullName evidence="3">Transposase</fullName>
    </submittedName>
</protein>
<dbReference type="GO" id="GO:0003676">
    <property type="term" value="F:nucleic acid binding"/>
    <property type="evidence" value="ECO:0007669"/>
    <property type="project" value="InterPro"/>
</dbReference>
<accession>A0A8J3ID14</accession>
<gene>
    <name evidence="3" type="ORF">KSX_80270</name>
</gene>
<keyword evidence="4" id="KW-1185">Reference proteome</keyword>
<feature type="domain" description="Integrase catalytic" evidence="2">
    <location>
        <begin position="122"/>
        <end position="285"/>
    </location>
</feature>
<dbReference type="Gene3D" id="3.30.420.10">
    <property type="entry name" value="Ribonuclease H-like superfamily/Ribonuclease H"/>
    <property type="match status" value="1"/>
</dbReference>
<comment type="function">
    <text evidence="1">Involved in the transposition of the insertion sequence.</text>
</comment>
<reference evidence="3" key="1">
    <citation type="submission" date="2020-10" db="EMBL/GenBank/DDBJ databases">
        <title>Taxonomic study of unclassified bacteria belonging to the class Ktedonobacteria.</title>
        <authorList>
            <person name="Yabe S."/>
            <person name="Wang C.M."/>
            <person name="Zheng Y."/>
            <person name="Sakai Y."/>
            <person name="Cavaletti L."/>
            <person name="Monciardini P."/>
            <person name="Donadio S."/>
        </authorList>
    </citation>
    <scope>NUCLEOTIDE SEQUENCE</scope>
    <source>
        <strain evidence="3">SOSP1-1</strain>
    </source>
</reference>
<dbReference type="GO" id="GO:0015074">
    <property type="term" value="P:DNA integration"/>
    <property type="evidence" value="ECO:0007669"/>
    <property type="project" value="InterPro"/>
</dbReference>
<evidence type="ECO:0000259" key="2">
    <source>
        <dbReference type="PROSITE" id="PS50994"/>
    </source>
</evidence>
<dbReference type="Proteomes" id="UP000612362">
    <property type="component" value="Unassembled WGS sequence"/>
</dbReference>
<dbReference type="SUPFAM" id="SSF53098">
    <property type="entry name" value="Ribonuclease H-like"/>
    <property type="match status" value="1"/>
</dbReference>
<evidence type="ECO:0000313" key="3">
    <source>
        <dbReference type="EMBL" id="GHO49864.1"/>
    </source>
</evidence>
<dbReference type="InterPro" id="IPR001584">
    <property type="entry name" value="Integrase_cat-core"/>
</dbReference>
<dbReference type="InterPro" id="IPR012337">
    <property type="entry name" value="RNaseH-like_sf"/>
</dbReference>
<dbReference type="Pfam" id="PF13276">
    <property type="entry name" value="HTH_21"/>
    <property type="match status" value="1"/>
</dbReference>
<dbReference type="PANTHER" id="PTHR46889:SF4">
    <property type="entry name" value="TRANSPOSASE INSO FOR INSERTION SEQUENCE ELEMENT IS911B-RELATED"/>
    <property type="match status" value="1"/>
</dbReference>
<dbReference type="Pfam" id="PF13333">
    <property type="entry name" value="rve_2"/>
    <property type="match status" value="1"/>
</dbReference>
<comment type="caution">
    <text evidence="3">The sequence shown here is derived from an EMBL/GenBank/DDBJ whole genome shotgun (WGS) entry which is preliminary data.</text>
</comment>
<dbReference type="AlphaFoldDB" id="A0A8J3ID14"/>
<proteinExistence type="predicted"/>
<dbReference type="EMBL" id="BNJF01000006">
    <property type="protein sequence ID" value="GHO49864.1"/>
    <property type="molecule type" value="Genomic_DNA"/>
</dbReference>
<dbReference type="Pfam" id="PF00665">
    <property type="entry name" value="rve"/>
    <property type="match status" value="1"/>
</dbReference>
<evidence type="ECO:0000256" key="1">
    <source>
        <dbReference type="ARBA" id="ARBA00002286"/>
    </source>
</evidence>
<dbReference type="NCBIfam" id="NF033516">
    <property type="entry name" value="transpos_IS3"/>
    <property type="match status" value="1"/>
</dbReference>
<dbReference type="PROSITE" id="PS50994">
    <property type="entry name" value="INTEGRASE"/>
    <property type="match status" value="1"/>
</dbReference>
<evidence type="ECO:0000313" key="4">
    <source>
        <dbReference type="Proteomes" id="UP000612362"/>
    </source>
</evidence>